<keyword evidence="2" id="KW-1185">Reference proteome</keyword>
<evidence type="ECO:0000313" key="2">
    <source>
        <dbReference type="Proteomes" id="UP000714275"/>
    </source>
</evidence>
<dbReference type="AlphaFoldDB" id="A0A9P6ZWB3"/>
<sequence>MMLHWSSFRSPTLESLTPAWGTRVLAIVGEFIAKPAPVAYTVDDFFAGIFVAGLEEMLKGATLWMMGGGGGEDAQNWVTDIGHAMCNLHQLIQLQHGLLRTVNNTLDAKIASSTEEFEELQTKTGAIDAAVKDLEKKILEIGGSRVLQQKSIVDAVREHEEKSAETRSPKLNTQNSKLQLTGNKTPIFFVHPGVREVMDITLQAEITNRDNSNMPDAQSELIEEQESWMREWNPLMQAVLQPELQNMKCQDYQDWPPTASLNSALGLRALPTGPPEEMMTSLRLSPITFSGCDVPSESGDDACEGCNDTGIHVYGTCNHLTSPMDIVLEWEVNEPLLEAPEGPKMIRTGVQSKLPKRQGAVSTALWDMGNVW</sequence>
<comment type="caution">
    <text evidence="1">The sequence shown here is derived from an EMBL/GenBank/DDBJ whole genome shotgun (WGS) entry which is preliminary data.</text>
</comment>
<dbReference type="OrthoDB" id="5575062at2759"/>
<proteinExistence type="predicted"/>
<dbReference type="EMBL" id="JABBWD010000018">
    <property type="protein sequence ID" value="KAG1777877.1"/>
    <property type="molecule type" value="Genomic_DNA"/>
</dbReference>
<evidence type="ECO:0000313" key="1">
    <source>
        <dbReference type="EMBL" id="KAG1777877.1"/>
    </source>
</evidence>
<dbReference type="Proteomes" id="UP000714275">
    <property type="component" value="Unassembled WGS sequence"/>
</dbReference>
<protein>
    <submittedName>
        <fullName evidence="1">Uncharacterized protein</fullName>
    </submittedName>
</protein>
<organism evidence="1 2">
    <name type="scientific">Suillus placidus</name>
    <dbReference type="NCBI Taxonomy" id="48579"/>
    <lineage>
        <taxon>Eukaryota</taxon>
        <taxon>Fungi</taxon>
        <taxon>Dikarya</taxon>
        <taxon>Basidiomycota</taxon>
        <taxon>Agaricomycotina</taxon>
        <taxon>Agaricomycetes</taxon>
        <taxon>Agaricomycetidae</taxon>
        <taxon>Boletales</taxon>
        <taxon>Suillineae</taxon>
        <taxon>Suillaceae</taxon>
        <taxon>Suillus</taxon>
    </lineage>
</organism>
<gene>
    <name evidence="1" type="ORF">EV702DRAFT_1044911</name>
</gene>
<name>A0A9P6ZWB3_9AGAM</name>
<reference evidence="1" key="1">
    <citation type="journal article" date="2020" name="New Phytol.">
        <title>Comparative genomics reveals dynamic genome evolution in host specialist ectomycorrhizal fungi.</title>
        <authorList>
            <person name="Lofgren L.A."/>
            <person name="Nguyen N.H."/>
            <person name="Vilgalys R."/>
            <person name="Ruytinx J."/>
            <person name="Liao H.L."/>
            <person name="Branco S."/>
            <person name="Kuo A."/>
            <person name="LaButti K."/>
            <person name="Lipzen A."/>
            <person name="Andreopoulos W."/>
            <person name="Pangilinan J."/>
            <person name="Riley R."/>
            <person name="Hundley H."/>
            <person name="Na H."/>
            <person name="Barry K."/>
            <person name="Grigoriev I.V."/>
            <person name="Stajich J.E."/>
            <person name="Kennedy P.G."/>
        </authorList>
    </citation>
    <scope>NUCLEOTIDE SEQUENCE</scope>
    <source>
        <strain evidence="1">DOB743</strain>
    </source>
</reference>
<accession>A0A9P6ZWB3</accession>